<dbReference type="RefSeq" id="WP_215795696.1">
    <property type="nucleotide sequence ID" value="NZ_JAHKKG010000020.1"/>
</dbReference>
<dbReference type="Pfam" id="PF00903">
    <property type="entry name" value="Glyoxalase"/>
    <property type="match status" value="1"/>
</dbReference>
<keyword evidence="3" id="KW-1185">Reference proteome</keyword>
<organism evidence="2 3">
    <name type="scientific">Paractinoplanes bogorensis</name>
    <dbReference type="NCBI Taxonomy" id="1610840"/>
    <lineage>
        <taxon>Bacteria</taxon>
        <taxon>Bacillati</taxon>
        <taxon>Actinomycetota</taxon>
        <taxon>Actinomycetes</taxon>
        <taxon>Micromonosporales</taxon>
        <taxon>Micromonosporaceae</taxon>
        <taxon>Paractinoplanes</taxon>
    </lineage>
</organism>
<dbReference type="Gene3D" id="3.30.720.120">
    <property type="match status" value="1"/>
</dbReference>
<dbReference type="PANTHER" id="PTHR34109:SF1">
    <property type="entry name" value="VOC DOMAIN-CONTAINING PROTEIN"/>
    <property type="match status" value="1"/>
</dbReference>
<dbReference type="PROSITE" id="PS51819">
    <property type="entry name" value="VOC"/>
    <property type="match status" value="1"/>
</dbReference>
<proteinExistence type="predicted"/>
<sequence>MKIPDGKRTVTPYVAAKGAARFLAFVEAAFGTEPARKVFNPDGTIGHSEVTIGDSVVMAFDADPGWPDMPALLCVYVEDVDDTFRRAVEAGATVVTEVFTSRIVGDRGGRLRDPVGNIWWIQTHLAEPDLGAFDDPAERVIMESAQRSFADEMGRRLNV</sequence>
<comment type="caution">
    <text evidence="2">The sequence shown here is derived from an EMBL/GenBank/DDBJ whole genome shotgun (WGS) entry which is preliminary data.</text>
</comment>
<evidence type="ECO:0000259" key="1">
    <source>
        <dbReference type="PROSITE" id="PS51819"/>
    </source>
</evidence>
<dbReference type="InterPro" id="IPR029068">
    <property type="entry name" value="Glyas_Bleomycin-R_OHBP_Dase"/>
</dbReference>
<gene>
    <name evidence="2" type="ORF">KOI35_43890</name>
</gene>
<dbReference type="Proteomes" id="UP001519654">
    <property type="component" value="Unassembled WGS sequence"/>
</dbReference>
<evidence type="ECO:0000313" key="3">
    <source>
        <dbReference type="Proteomes" id="UP001519654"/>
    </source>
</evidence>
<accession>A0ABS5Z448</accession>
<evidence type="ECO:0000313" key="2">
    <source>
        <dbReference type="EMBL" id="MBU2670466.1"/>
    </source>
</evidence>
<dbReference type="InterPro" id="IPR004360">
    <property type="entry name" value="Glyas_Fos-R_dOase_dom"/>
</dbReference>
<dbReference type="CDD" id="cd07246">
    <property type="entry name" value="VOC_like"/>
    <property type="match status" value="1"/>
</dbReference>
<feature type="domain" description="VOC" evidence="1">
    <location>
        <begin position="6"/>
        <end position="124"/>
    </location>
</feature>
<dbReference type="PANTHER" id="PTHR34109">
    <property type="entry name" value="BNAUNNG04460D PROTEIN-RELATED"/>
    <property type="match status" value="1"/>
</dbReference>
<dbReference type="EMBL" id="JAHKKG010000020">
    <property type="protein sequence ID" value="MBU2670466.1"/>
    <property type="molecule type" value="Genomic_DNA"/>
</dbReference>
<protein>
    <submittedName>
        <fullName evidence="2">VOC family protein</fullName>
    </submittedName>
</protein>
<reference evidence="2 3" key="1">
    <citation type="submission" date="2021-06" db="EMBL/GenBank/DDBJ databases">
        <title>Actinoplanes lichenicola sp. nov., and Actinoplanes ovalisporus sp. nov., isolated from lichen in Thailand.</title>
        <authorList>
            <person name="Saeng-In P."/>
            <person name="Kanchanasin P."/>
            <person name="Yuki M."/>
            <person name="Kudo T."/>
            <person name="Ohkuma M."/>
            <person name="Phongsopitanun W."/>
            <person name="Tanasupawat S."/>
        </authorList>
    </citation>
    <scope>NUCLEOTIDE SEQUENCE [LARGE SCALE GENOMIC DNA]</scope>
    <source>
        <strain evidence="2 3">NBRC 110975</strain>
    </source>
</reference>
<dbReference type="InterPro" id="IPR037523">
    <property type="entry name" value="VOC_core"/>
</dbReference>
<name>A0ABS5Z448_9ACTN</name>
<dbReference type="SUPFAM" id="SSF54593">
    <property type="entry name" value="Glyoxalase/Bleomycin resistance protein/Dihydroxybiphenyl dioxygenase"/>
    <property type="match status" value="1"/>
</dbReference>
<dbReference type="Gene3D" id="3.30.720.110">
    <property type="match status" value="1"/>
</dbReference>